<dbReference type="AlphaFoldDB" id="A0A8B8IPL6"/>
<evidence type="ECO:0000313" key="3">
    <source>
        <dbReference type="Proteomes" id="UP001652626"/>
    </source>
</evidence>
<organism evidence="3 4">
    <name type="scientific">Vanessa tameamea</name>
    <name type="common">Kamehameha butterfly</name>
    <dbReference type="NCBI Taxonomy" id="334116"/>
    <lineage>
        <taxon>Eukaryota</taxon>
        <taxon>Metazoa</taxon>
        <taxon>Ecdysozoa</taxon>
        <taxon>Arthropoda</taxon>
        <taxon>Hexapoda</taxon>
        <taxon>Insecta</taxon>
        <taxon>Pterygota</taxon>
        <taxon>Neoptera</taxon>
        <taxon>Endopterygota</taxon>
        <taxon>Lepidoptera</taxon>
        <taxon>Glossata</taxon>
        <taxon>Ditrysia</taxon>
        <taxon>Papilionoidea</taxon>
        <taxon>Nymphalidae</taxon>
        <taxon>Nymphalinae</taxon>
        <taxon>Vanessa</taxon>
    </lineage>
</organism>
<dbReference type="OrthoDB" id="619536at2759"/>
<gene>
    <name evidence="4" type="primary">LOC113402919</name>
</gene>
<dbReference type="GeneID" id="113402919"/>
<evidence type="ECO:0000313" key="4">
    <source>
        <dbReference type="RefSeq" id="XP_026499064.2"/>
    </source>
</evidence>
<dbReference type="GO" id="GO:0008374">
    <property type="term" value="F:O-acyltransferase activity"/>
    <property type="evidence" value="ECO:0007669"/>
    <property type="project" value="InterPro"/>
</dbReference>
<feature type="transmembrane region" description="Helical" evidence="1">
    <location>
        <begin position="41"/>
        <end position="64"/>
    </location>
</feature>
<evidence type="ECO:0000256" key="1">
    <source>
        <dbReference type="SAM" id="Phobius"/>
    </source>
</evidence>
<dbReference type="OMA" id="RGMINIM"/>
<keyword evidence="1" id="KW-0812">Transmembrane</keyword>
<dbReference type="GO" id="GO:0005886">
    <property type="term" value="C:plasma membrane"/>
    <property type="evidence" value="ECO:0007669"/>
    <property type="project" value="TreeGrafter"/>
</dbReference>
<dbReference type="PANTHER" id="PTHR31650">
    <property type="entry name" value="O-ACYLTRANSFERASE (WSD1-LIKE) FAMILY PROTEIN"/>
    <property type="match status" value="1"/>
</dbReference>
<name>A0A8B8IPL6_VANTA</name>
<dbReference type="Pfam" id="PF06974">
    <property type="entry name" value="WS_DGAT_C"/>
    <property type="match status" value="1"/>
</dbReference>
<protein>
    <submittedName>
        <fullName evidence="4">Uncharacterized protein LOC113402919</fullName>
    </submittedName>
</protein>
<proteinExistence type="predicted"/>
<reference evidence="4" key="1">
    <citation type="submission" date="2025-08" db="UniProtKB">
        <authorList>
            <consortium name="RefSeq"/>
        </authorList>
    </citation>
    <scope>IDENTIFICATION</scope>
    <source>
        <tissue evidence="4">Whole body</tissue>
    </source>
</reference>
<evidence type="ECO:0000259" key="2">
    <source>
        <dbReference type="Pfam" id="PF06974"/>
    </source>
</evidence>
<dbReference type="InterPro" id="IPR045034">
    <property type="entry name" value="O-acyltransferase_WSD1-like"/>
</dbReference>
<dbReference type="InterPro" id="IPR009721">
    <property type="entry name" value="O-acyltransferase_WSD1_C"/>
</dbReference>
<feature type="domain" description="O-acyltransferase WSD1 C-terminal" evidence="2">
    <location>
        <begin position="418"/>
        <end position="550"/>
    </location>
</feature>
<sequence>MKYLSEFLNHTMPAMSYGLSEDLVLSSHTRTSIEGAFVTKVAGFGAISGVLVAVLIDYLFHFEYKVFKKKVKIKMEDRVWLQKLFILITLILVMPFVLSLLLLASFYKLICSVIIKRKDKHFAGFLNSFDVFWSLEDDATKSIINVLGVIESKSSQDLVDHIREKLQNVIQNSDAEKIFYRRNEEFGFYYWRKCCYIDINQYVRIVDVSNSTELNVSDLEEIMTEIAYQPLPFNDEGLFQILITNQKLKSDNKNDEYGVIFRIHHAVGDGVALIEFLCESLADRENESNVFCMPDAYKSNSKKTPSDLMEMIMKLCKMPGCLVNGILRVPDRTSLHGPTLIGKKLFKWTDSDENLFDLVKDIKKHPEDLNFSDILATSLSCGLRDYFIKEIDPAPNTVAVILPVRFQQKKTGVLKLENNFTVSILDLPIGSDIGDVRRSCNGLRESADPLTNFYFLKICSIFPKEILFHIFNSNQATMVFSNMPGPKVLSICGGVMKSLVFFIPNKGNTGLGITALCYNGVLRFGAMADSALVSSSDELATILNGMVKEIKRLHREYVS</sequence>
<accession>A0A8B8IPL6</accession>
<dbReference type="PANTHER" id="PTHR31650:SF1">
    <property type="entry name" value="WAX ESTER SYNTHASE_DIACYLGLYCEROL ACYLTRANSFERASE 4-RELATED"/>
    <property type="match status" value="1"/>
</dbReference>
<dbReference type="Proteomes" id="UP001652626">
    <property type="component" value="Chromosome 16"/>
</dbReference>
<keyword evidence="1" id="KW-1133">Transmembrane helix</keyword>
<keyword evidence="1" id="KW-0472">Membrane</keyword>
<keyword evidence="3" id="KW-1185">Reference proteome</keyword>
<dbReference type="GO" id="GO:0019432">
    <property type="term" value="P:triglyceride biosynthetic process"/>
    <property type="evidence" value="ECO:0007669"/>
    <property type="project" value="TreeGrafter"/>
</dbReference>
<feature type="transmembrane region" description="Helical" evidence="1">
    <location>
        <begin position="84"/>
        <end position="107"/>
    </location>
</feature>
<dbReference type="RefSeq" id="XP_026499064.2">
    <property type="nucleotide sequence ID" value="XM_026643279.2"/>
</dbReference>